<sequence>MRITLPDHRRLICKTPIPSYLPPFSEPFSATNFLNIPSFFPFSTKFTYFSSMRFGAVGALSLPHSSFPINPRPRCFLPNGGASLHFPNFISSRRFSCHCTSSRAPSLELPLLPFVLDEVLVPSEAKTLHLYEARFLALLEEAVSQSNKTFVHFVLDPVSNSRSSYPSYCSLIHIENIEKLPIGALVSIRGISRVNVVELVQMEPYLRGVVVPVLDNVPSEATQLNSKILELKDSISSLQALQIKLKVPKRERLQTQTKNSLFWAENEVCGFSLQDFVPTQAERISFSAFQPVAGMSDTELLTVQRERLKAMELRESLERVERGITFVRQCMKMVAARLAIQSL</sequence>
<evidence type="ECO:0000313" key="3">
    <source>
        <dbReference type="Proteomes" id="UP001140206"/>
    </source>
</evidence>
<organism evidence="2 3">
    <name type="scientific">Rhynchospora pubera</name>
    <dbReference type="NCBI Taxonomy" id="906938"/>
    <lineage>
        <taxon>Eukaryota</taxon>
        <taxon>Viridiplantae</taxon>
        <taxon>Streptophyta</taxon>
        <taxon>Embryophyta</taxon>
        <taxon>Tracheophyta</taxon>
        <taxon>Spermatophyta</taxon>
        <taxon>Magnoliopsida</taxon>
        <taxon>Liliopsida</taxon>
        <taxon>Poales</taxon>
        <taxon>Cyperaceae</taxon>
        <taxon>Cyperoideae</taxon>
        <taxon>Rhynchosporeae</taxon>
        <taxon>Rhynchospora</taxon>
    </lineage>
</organism>
<dbReference type="PANTHER" id="PTHR46732">
    <property type="entry name" value="ATP-DEPENDENT PROTEASE LA (LON) DOMAIN PROTEIN"/>
    <property type="match status" value="1"/>
</dbReference>
<dbReference type="PANTHER" id="PTHR46732:SF5">
    <property type="entry name" value="ATP-DEPENDENT PROTEASE LA (LON) DOMAIN PROTEIN"/>
    <property type="match status" value="1"/>
</dbReference>
<protein>
    <submittedName>
        <fullName evidence="2">ATP-dependent protease La (LON) domain protein</fullName>
    </submittedName>
</protein>
<dbReference type="AlphaFoldDB" id="A0AAV8HRA7"/>
<dbReference type="PROSITE" id="PS51787">
    <property type="entry name" value="LON_N"/>
    <property type="match status" value="1"/>
</dbReference>
<dbReference type="Gene3D" id="2.30.130.40">
    <property type="entry name" value="LON domain-like"/>
    <property type="match status" value="1"/>
</dbReference>
<dbReference type="EMBL" id="JAMFTS010000001">
    <property type="protein sequence ID" value="KAJ4819129.1"/>
    <property type="molecule type" value="Genomic_DNA"/>
</dbReference>
<reference evidence="2" key="1">
    <citation type="submission" date="2022-08" db="EMBL/GenBank/DDBJ databases">
        <authorList>
            <person name="Marques A."/>
        </authorList>
    </citation>
    <scope>NUCLEOTIDE SEQUENCE</scope>
    <source>
        <strain evidence="2">RhyPub2mFocal</strain>
        <tissue evidence="2">Leaves</tissue>
    </source>
</reference>
<feature type="domain" description="Lon N-terminal" evidence="1">
    <location>
        <begin position="109"/>
        <end position="331"/>
    </location>
</feature>
<dbReference type="GO" id="GO:0008233">
    <property type="term" value="F:peptidase activity"/>
    <property type="evidence" value="ECO:0007669"/>
    <property type="project" value="UniProtKB-KW"/>
</dbReference>
<dbReference type="Proteomes" id="UP001140206">
    <property type="component" value="Chromosome 1"/>
</dbReference>
<name>A0AAV8HRA7_9POAL</name>
<comment type="caution">
    <text evidence="2">The sequence shown here is derived from an EMBL/GenBank/DDBJ whole genome shotgun (WGS) entry which is preliminary data.</text>
</comment>
<dbReference type="SMART" id="SM00464">
    <property type="entry name" value="LON"/>
    <property type="match status" value="1"/>
</dbReference>
<dbReference type="InterPro" id="IPR015947">
    <property type="entry name" value="PUA-like_sf"/>
</dbReference>
<dbReference type="InterPro" id="IPR003111">
    <property type="entry name" value="Lon_prtase_N"/>
</dbReference>
<keyword evidence="2" id="KW-0378">Hydrolase</keyword>
<dbReference type="InterPro" id="IPR046336">
    <property type="entry name" value="Lon_prtase_N_sf"/>
</dbReference>
<evidence type="ECO:0000259" key="1">
    <source>
        <dbReference type="PROSITE" id="PS51787"/>
    </source>
</evidence>
<dbReference type="Pfam" id="PF02190">
    <property type="entry name" value="LON_substr_bdg"/>
    <property type="match status" value="1"/>
</dbReference>
<keyword evidence="3" id="KW-1185">Reference proteome</keyword>
<dbReference type="GO" id="GO:0006508">
    <property type="term" value="P:proteolysis"/>
    <property type="evidence" value="ECO:0007669"/>
    <property type="project" value="UniProtKB-KW"/>
</dbReference>
<evidence type="ECO:0000313" key="2">
    <source>
        <dbReference type="EMBL" id="KAJ4819129.1"/>
    </source>
</evidence>
<proteinExistence type="predicted"/>
<gene>
    <name evidence="2" type="ORF">LUZ62_031695</name>
</gene>
<dbReference type="SUPFAM" id="SSF88697">
    <property type="entry name" value="PUA domain-like"/>
    <property type="match status" value="1"/>
</dbReference>
<accession>A0AAV8HRA7</accession>
<keyword evidence="2" id="KW-0645">Protease</keyword>